<evidence type="ECO:0000256" key="9">
    <source>
        <dbReference type="ARBA" id="ARBA00022605"/>
    </source>
</evidence>
<dbReference type="InterPro" id="IPR015931">
    <property type="entry name" value="Acnase/IPM_dHydase_lsu_aba_1/3"/>
</dbReference>
<keyword evidence="14" id="KW-0100">Branched-chain amino acid biosynthesis</keyword>
<comment type="cofactor">
    <cofactor evidence="2">
        <name>[4Fe-4S] cluster</name>
        <dbReference type="ChEBI" id="CHEBI:49883"/>
    </cofactor>
</comment>
<dbReference type="InterPro" id="IPR036008">
    <property type="entry name" value="Aconitase_4Fe-4S_dom"/>
</dbReference>
<keyword evidence="9" id="KW-0028">Amino-acid biosynthesis</keyword>
<evidence type="ECO:0000259" key="15">
    <source>
        <dbReference type="Pfam" id="PF00330"/>
    </source>
</evidence>
<dbReference type="InterPro" id="IPR001030">
    <property type="entry name" value="Acoase/IPM_deHydtase_lsu_aba"/>
</dbReference>
<dbReference type="PROSITE" id="PS00450">
    <property type="entry name" value="ACONITASE_1"/>
    <property type="match status" value="1"/>
</dbReference>
<evidence type="ECO:0000256" key="13">
    <source>
        <dbReference type="ARBA" id="ARBA00023239"/>
    </source>
</evidence>
<keyword evidence="7" id="KW-0432">Leucine biosynthesis</keyword>
<comment type="pathway">
    <text evidence="4">Amino-acid biosynthesis; L-leucine biosynthesis; L-leucine from 3-methyl-2-oxobutanoate: step 2/4.</text>
</comment>
<evidence type="ECO:0000256" key="8">
    <source>
        <dbReference type="ARBA" id="ARBA00022485"/>
    </source>
</evidence>
<dbReference type="AlphaFoldDB" id="A0A143WNI1"/>
<evidence type="ECO:0000313" key="17">
    <source>
        <dbReference type="Proteomes" id="UP000075242"/>
    </source>
</evidence>
<keyword evidence="10" id="KW-0479">Metal-binding</keyword>
<evidence type="ECO:0000256" key="1">
    <source>
        <dbReference type="ARBA" id="ARBA00000491"/>
    </source>
</evidence>
<evidence type="ECO:0000256" key="3">
    <source>
        <dbReference type="ARBA" id="ARBA00002695"/>
    </source>
</evidence>
<dbReference type="EMBL" id="LN999011">
    <property type="protein sequence ID" value="CUX76644.1"/>
    <property type="molecule type" value="Genomic_DNA"/>
</dbReference>
<evidence type="ECO:0000256" key="14">
    <source>
        <dbReference type="ARBA" id="ARBA00023304"/>
    </source>
</evidence>
<dbReference type="GO" id="GO:0046872">
    <property type="term" value="F:metal ion binding"/>
    <property type="evidence" value="ECO:0007669"/>
    <property type="project" value="UniProtKB-KW"/>
</dbReference>
<dbReference type="InterPro" id="IPR050067">
    <property type="entry name" value="IPM_dehydratase_rel_enz"/>
</dbReference>
<gene>
    <name evidence="16" type="primary">leuC</name>
    <name evidence="16" type="ORF">MHIR_TP00001</name>
</gene>
<dbReference type="PROSITE" id="PS01244">
    <property type="entry name" value="ACONITASE_2"/>
    <property type="match status" value="1"/>
</dbReference>
<dbReference type="GO" id="GO:0003861">
    <property type="term" value="F:3-isopropylmalate dehydratase activity"/>
    <property type="evidence" value="ECO:0007669"/>
    <property type="project" value="UniProtKB-EC"/>
</dbReference>
<evidence type="ECO:0000256" key="12">
    <source>
        <dbReference type="ARBA" id="ARBA00023014"/>
    </source>
</evidence>
<keyword evidence="12" id="KW-0411">Iron-sulfur</keyword>
<sequence length="467" mass="49971">MLACTLYDKLWNAHTVRVYDDGTTLLYIDTHFIHEVTSPQAFGILSGGGLDVHDGRAIVATPDHNVPTDVSRRRSMYPCGQVASLLSHCSLHCIRCSPVHGGRQGIVHVAGPEQGATLPAGSVACGDSHTSTHGALGALSQGIGTSDVANVLLAQAMRQKRNRGLLISLEGQLRPGCYAKDVALHVAARIGAGGGAGYCMELWGSAMERVTLEGRMSLCNMSIEAGARFSLTRADNAALNYMHARRPSHGRLAYGAEVRDTATDALARHSRMVTLRADSIEPQITWGTTPYMSTSVRGCVPDPAAIHTPRDKSEVEAALDYMSLEPGMPLACLGVDFVFIGSCTNARSEDIRAAAHVVRLMKGRVHRRIRGAIVVPGSMASKAQLEMEGVDDILTRAGFEWREPGCSMCIAMNRDQLTSRERCVSTSNRSFEGRQGPMSRTHLASPATAALAAMTGYVCDASALAWS</sequence>
<name>A0A143WNI1_TREPR</name>
<protein>
    <recommendedName>
        <fullName evidence="6">3-isopropylmalate dehydratase</fullName>
        <ecNumber evidence="6">4.2.1.33</ecNumber>
    </recommendedName>
</protein>
<evidence type="ECO:0000256" key="2">
    <source>
        <dbReference type="ARBA" id="ARBA00001966"/>
    </source>
</evidence>
<dbReference type="GO" id="GO:0009098">
    <property type="term" value="P:L-leucine biosynthetic process"/>
    <property type="evidence" value="ECO:0007669"/>
    <property type="project" value="UniProtKB-KW"/>
</dbReference>
<keyword evidence="13 16" id="KW-0456">Lyase</keyword>
<dbReference type="SUPFAM" id="SSF53732">
    <property type="entry name" value="Aconitase iron-sulfur domain"/>
    <property type="match status" value="1"/>
</dbReference>
<dbReference type="PANTHER" id="PTHR43822">
    <property type="entry name" value="HOMOACONITASE, MITOCHONDRIAL-RELATED"/>
    <property type="match status" value="1"/>
</dbReference>
<evidence type="ECO:0000256" key="10">
    <source>
        <dbReference type="ARBA" id="ARBA00022723"/>
    </source>
</evidence>
<evidence type="ECO:0000256" key="5">
    <source>
        <dbReference type="ARBA" id="ARBA00011271"/>
    </source>
</evidence>
<evidence type="ECO:0000256" key="4">
    <source>
        <dbReference type="ARBA" id="ARBA00004729"/>
    </source>
</evidence>
<dbReference type="Gene3D" id="3.30.499.10">
    <property type="entry name" value="Aconitase, domain 3"/>
    <property type="match status" value="2"/>
</dbReference>
<evidence type="ECO:0000256" key="11">
    <source>
        <dbReference type="ARBA" id="ARBA00023004"/>
    </source>
</evidence>
<dbReference type="PRINTS" id="PR00415">
    <property type="entry name" value="ACONITASE"/>
</dbReference>
<reference evidence="17" key="1">
    <citation type="submission" date="2016-01" db="EMBL/GenBank/DDBJ databases">
        <authorList>
            <person name="Husnik F."/>
        </authorList>
    </citation>
    <scope>NUCLEOTIDE SEQUENCE [LARGE SCALE GENOMIC DNA]</scope>
</reference>
<keyword evidence="11" id="KW-0408">Iron</keyword>
<dbReference type="NCBIfam" id="NF009116">
    <property type="entry name" value="PRK12466.1"/>
    <property type="match status" value="1"/>
</dbReference>
<dbReference type="GO" id="GO:0051539">
    <property type="term" value="F:4 iron, 4 sulfur cluster binding"/>
    <property type="evidence" value="ECO:0007669"/>
    <property type="project" value="UniProtKB-KW"/>
</dbReference>
<dbReference type="Pfam" id="PF00330">
    <property type="entry name" value="Aconitase"/>
    <property type="match status" value="1"/>
</dbReference>
<dbReference type="InterPro" id="IPR018136">
    <property type="entry name" value="Aconitase_4Fe-4S_BS"/>
</dbReference>
<dbReference type="STRING" id="1053648.TCP_137"/>
<evidence type="ECO:0000313" key="16">
    <source>
        <dbReference type="EMBL" id="CUX76644.1"/>
    </source>
</evidence>
<evidence type="ECO:0000256" key="7">
    <source>
        <dbReference type="ARBA" id="ARBA00022430"/>
    </source>
</evidence>
<dbReference type="EC" id="4.2.1.33" evidence="6"/>
<accession>A0A143WNI1</accession>
<dbReference type="Proteomes" id="UP000075242">
    <property type="component" value="Chromosome I"/>
</dbReference>
<comment type="subunit">
    <text evidence="5">Heterodimer of LeuC and LeuD.</text>
</comment>
<comment type="catalytic activity">
    <reaction evidence="1">
        <text>(2R,3S)-3-isopropylmalate = (2S)-2-isopropylmalate</text>
        <dbReference type="Rhea" id="RHEA:32287"/>
        <dbReference type="ChEBI" id="CHEBI:1178"/>
        <dbReference type="ChEBI" id="CHEBI:35121"/>
        <dbReference type="EC" id="4.2.1.33"/>
    </reaction>
</comment>
<dbReference type="PATRIC" id="fig|189385.8.peg.1"/>
<dbReference type="NCBIfam" id="NF004016">
    <property type="entry name" value="PRK05478.1"/>
    <property type="match status" value="1"/>
</dbReference>
<evidence type="ECO:0000256" key="6">
    <source>
        <dbReference type="ARBA" id="ARBA00011998"/>
    </source>
</evidence>
<proteinExistence type="predicted"/>
<feature type="domain" description="Aconitase/3-isopropylmalate dehydratase large subunit alpha/beta/alpha" evidence="15">
    <location>
        <begin position="8"/>
        <end position="456"/>
    </location>
</feature>
<organism evidence="16 17">
    <name type="scientific">Tremblaya princeps</name>
    <dbReference type="NCBI Taxonomy" id="189385"/>
    <lineage>
        <taxon>Bacteria</taxon>
        <taxon>Pseudomonadati</taxon>
        <taxon>Pseudomonadota</taxon>
        <taxon>Betaproteobacteria</taxon>
        <taxon>Candidatus Tremblayella</taxon>
    </lineage>
</organism>
<comment type="function">
    <text evidence="3">Catalyzes the isomerization between 2-isopropylmalate and 3-isopropylmalate, via the formation of 2-isopropylmaleate.</text>
</comment>
<keyword evidence="8" id="KW-0004">4Fe-4S</keyword>
<dbReference type="PANTHER" id="PTHR43822:SF9">
    <property type="entry name" value="3-ISOPROPYLMALATE DEHYDRATASE"/>
    <property type="match status" value="1"/>
</dbReference>